<dbReference type="EMBL" id="CP019062">
    <property type="protein sequence ID" value="AVF35360.1"/>
    <property type="molecule type" value="Genomic_DNA"/>
</dbReference>
<feature type="transmembrane region" description="Helical" evidence="1">
    <location>
        <begin position="49"/>
        <end position="71"/>
    </location>
</feature>
<evidence type="ECO:0000313" key="2">
    <source>
        <dbReference type="EMBL" id="AVF35360.1"/>
    </source>
</evidence>
<keyword evidence="1" id="KW-1133">Transmembrane helix</keyword>
<accession>A0A2L1UQZ1</accession>
<reference evidence="3" key="1">
    <citation type="submission" date="2017-01" db="EMBL/GenBank/DDBJ databases">
        <title>Genome sequence of Rouxiella sp. ERMR1:05.</title>
        <authorList>
            <person name="Kumar R."/>
            <person name="Singh D."/>
            <person name="Kumar S."/>
        </authorList>
    </citation>
    <scope>NUCLEOTIDE SEQUENCE [LARGE SCALE GENOMIC DNA]</scope>
    <source>
        <strain evidence="3">ERMR1:05</strain>
    </source>
</reference>
<evidence type="ECO:0000313" key="3">
    <source>
        <dbReference type="Proteomes" id="UP000239197"/>
    </source>
</evidence>
<name>A0A2L1UQZ1_9GAMM</name>
<dbReference type="AlphaFoldDB" id="A0A2L1UQZ1"/>
<feature type="transmembrane region" description="Helical" evidence="1">
    <location>
        <begin position="77"/>
        <end position="95"/>
    </location>
</feature>
<dbReference type="Proteomes" id="UP000239197">
    <property type="component" value="Chromosome"/>
</dbReference>
<keyword evidence="1" id="KW-0812">Transmembrane</keyword>
<keyword evidence="3" id="KW-1185">Reference proteome</keyword>
<sequence>MLMDITDKSLTEAGFTIKEISVIKRAAVTEKTKTAVAYDVILKDLSKRFWGGVICYGISFIPLILILLSRSSADDSVSINVVVMVFIWVVTYYVIPMKLAIKARRYLKNYATRQS</sequence>
<protein>
    <submittedName>
        <fullName evidence="2">Uncharacterized protein</fullName>
    </submittedName>
</protein>
<dbReference type="KEGG" id="rox:BV494_10620"/>
<evidence type="ECO:0000256" key="1">
    <source>
        <dbReference type="SAM" id="Phobius"/>
    </source>
</evidence>
<gene>
    <name evidence="2" type="ORF">BV494_10620</name>
</gene>
<keyword evidence="1" id="KW-0472">Membrane</keyword>
<proteinExistence type="predicted"/>
<organism evidence="2 3">
    <name type="scientific">Rahnella sikkimica</name>
    <dbReference type="NCBI Taxonomy" id="1805933"/>
    <lineage>
        <taxon>Bacteria</taxon>
        <taxon>Pseudomonadati</taxon>
        <taxon>Pseudomonadota</taxon>
        <taxon>Gammaproteobacteria</taxon>
        <taxon>Enterobacterales</taxon>
        <taxon>Yersiniaceae</taxon>
        <taxon>Rahnella</taxon>
    </lineage>
</organism>